<dbReference type="Proteomes" id="UP000000657">
    <property type="component" value="Chromosome"/>
</dbReference>
<keyword evidence="3" id="KW-1185">Reference proteome</keyword>
<accession>Q0RHF3</accession>
<dbReference type="PANTHER" id="PTHR35368">
    <property type="entry name" value="HYDROPEROXIDE REDUCTASE"/>
    <property type="match status" value="1"/>
</dbReference>
<dbReference type="PANTHER" id="PTHR35368:SF1">
    <property type="entry name" value="HYDROPEROXIDE REDUCTASE"/>
    <property type="match status" value="1"/>
</dbReference>
<evidence type="ECO:0000313" key="3">
    <source>
        <dbReference type="Proteomes" id="UP000000657"/>
    </source>
</evidence>
<dbReference type="STRING" id="326424.FRAAL4433"/>
<dbReference type="InterPro" id="IPR052924">
    <property type="entry name" value="OsmC/Ohr_hydroprdx_reductase"/>
</dbReference>
<protein>
    <recommendedName>
        <fullName evidence="4">OsmC-like protein</fullName>
    </recommendedName>
</protein>
<dbReference type="Pfam" id="PF02566">
    <property type="entry name" value="OsmC"/>
    <property type="match status" value="1"/>
</dbReference>
<evidence type="ECO:0008006" key="4">
    <source>
        <dbReference type="Google" id="ProtNLM"/>
    </source>
</evidence>
<sequence length="201" mass="21349">MPTTDTAARPGLREFLVHKREAVLAREDAIAAGTLSGPAVLRAQSVADGRSGVRRIRIRDHQILSDSPPDYAGDDLGPSSPELVLGVFASCLTHVFEIVAARLDIPLDEIRVEVEGQMEPRAGRPGFEGVPREPHNITYQASVTSPATAEEIETLYQTVEAECPLLALFTNPQTIAGSLVHTPSGGPAPEPSAEARAGDRG</sequence>
<evidence type="ECO:0000313" key="2">
    <source>
        <dbReference type="EMBL" id="CAJ63075.1"/>
    </source>
</evidence>
<feature type="region of interest" description="Disordered" evidence="1">
    <location>
        <begin position="178"/>
        <end position="201"/>
    </location>
</feature>
<dbReference type="OrthoDB" id="9811389at2"/>
<gene>
    <name evidence="2" type="ordered locus">FRAAL4433</name>
</gene>
<dbReference type="InterPro" id="IPR003718">
    <property type="entry name" value="OsmC/Ohr_fam"/>
</dbReference>
<dbReference type="AlphaFoldDB" id="Q0RHF3"/>
<dbReference type="EMBL" id="CT573213">
    <property type="protein sequence ID" value="CAJ63075.1"/>
    <property type="molecule type" value="Genomic_DNA"/>
</dbReference>
<dbReference type="KEGG" id="fal:FRAAL4433"/>
<proteinExistence type="predicted"/>
<dbReference type="SUPFAM" id="SSF82784">
    <property type="entry name" value="OsmC-like"/>
    <property type="match status" value="1"/>
</dbReference>
<organism evidence="2 3">
    <name type="scientific">Frankia alni (strain DSM 45986 / CECT 9034 / ACN14a)</name>
    <dbReference type="NCBI Taxonomy" id="326424"/>
    <lineage>
        <taxon>Bacteria</taxon>
        <taxon>Bacillati</taxon>
        <taxon>Actinomycetota</taxon>
        <taxon>Actinomycetes</taxon>
        <taxon>Frankiales</taxon>
        <taxon>Frankiaceae</taxon>
        <taxon>Frankia</taxon>
    </lineage>
</organism>
<dbReference type="eggNOG" id="COG1765">
    <property type="taxonomic scope" value="Bacteria"/>
</dbReference>
<dbReference type="Gene3D" id="3.30.300.20">
    <property type="match status" value="1"/>
</dbReference>
<dbReference type="InterPro" id="IPR015946">
    <property type="entry name" value="KH_dom-like_a/b"/>
</dbReference>
<evidence type="ECO:0000256" key="1">
    <source>
        <dbReference type="SAM" id="MobiDB-lite"/>
    </source>
</evidence>
<reference evidence="2 3" key="1">
    <citation type="journal article" date="2007" name="Genome Res.">
        <title>Genome characteristics of facultatively symbiotic Frankia sp. strains reflect host range and host plant biogeography.</title>
        <authorList>
            <person name="Normand P."/>
            <person name="Lapierre P."/>
            <person name="Tisa L.S."/>
            <person name="Gogarten J.P."/>
            <person name="Alloisio N."/>
            <person name="Bagnarol E."/>
            <person name="Bassi C.A."/>
            <person name="Berry A.M."/>
            <person name="Bickhart D.M."/>
            <person name="Choisne N."/>
            <person name="Couloux A."/>
            <person name="Cournoyer B."/>
            <person name="Cruveiller S."/>
            <person name="Daubin V."/>
            <person name="Demange N."/>
            <person name="Francino M.P."/>
            <person name="Goltsman E."/>
            <person name="Huang Y."/>
            <person name="Kopp O.R."/>
            <person name="Labarre L."/>
            <person name="Lapidus A."/>
            <person name="Lavire C."/>
            <person name="Marechal J."/>
            <person name="Martinez M."/>
            <person name="Mastronunzio J.E."/>
            <person name="Mullin B.C."/>
            <person name="Niemann J."/>
            <person name="Pujic P."/>
            <person name="Rawnsley T."/>
            <person name="Rouy Z."/>
            <person name="Schenowitz C."/>
            <person name="Sellstedt A."/>
            <person name="Tavares F."/>
            <person name="Tomkins J.P."/>
            <person name="Vallenet D."/>
            <person name="Valverde C."/>
            <person name="Wall L.G."/>
            <person name="Wang Y."/>
            <person name="Medigue C."/>
            <person name="Benson D.R."/>
        </authorList>
    </citation>
    <scope>NUCLEOTIDE SEQUENCE [LARGE SCALE GENOMIC DNA]</scope>
    <source>
        <strain evidence="3">DSM 45986 / CECT 9034 / ACN14a</strain>
    </source>
</reference>
<dbReference type="RefSeq" id="WP_011605555.1">
    <property type="nucleotide sequence ID" value="NC_008278.1"/>
</dbReference>
<name>Q0RHF3_FRAAA</name>
<dbReference type="HOGENOM" id="CLU_100275_1_0_11"/>
<dbReference type="InterPro" id="IPR036102">
    <property type="entry name" value="OsmC/Ohrsf"/>
</dbReference>